<dbReference type="AlphaFoldDB" id="A0AAW1RUD8"/>
<protein>
    <submittedName>
        <fullName evidence="2">Uncharacterized protein</fullName>
    </submittedName>
</protein>
<feature type="region of interest" description="Disordered" evidence="1">
    <location>
        <begin position="20"/>
        <end position="42"/>
    </location>
</feature>
<reference evidence="2 3" key="1">
    <citation type="journal article" date="2024" name="Nat. Commun.">
        <title>Phylogenomics reveals the evolutionary origins of lichenization in chlorophyte algae.</title>
        <authorList>
            <person name="Puginier C."/>
            <person name="Libourel C."/>
            <person name="Otte J."/>
            <person name="Skaloud P."/>
            <person name="Haon M."/>
            <person name="Grisel S."/>
            <person name="Petersen M."/>
            <person name="Berrin J.G."/>
            <person name="Delaux P.M."/>
            <person name="Dal Grande F."/>
            <person name="Keller J."/>
        </authorList>
    </citation>
    <scope>NUCLEOTIDE SEQUENCE [LARGE SCALE GENOMIC DNA]</scope>
    <source>
        <strain evidence="2 3">SAG 245.80</strain>
    </source>
</reference>
<name>A0AAW1RUD8_9CHLO</name>
<dbReference type="EMBL" id="JALJOU010000022">
    <property type="protein sequence ID" value="KAK9837319.1"/>
    <property type="molecule type" value="Genomic_DNA"/>
</dbReference>
<evidence type="ECO:0000313" key="2">
    <source>
        <dbReference type="EMBL" id="KAK9837319.1"/>
    </source>
</evidence>
<dbReference type="Proteomes" id="UP001445335">
    <property type="component" value="Unassembled WGS sequence"/>
</dbReference>
<gene>
    <name evidence="2" type="ORF">WJX81_006048</name>
</gene>
<keyword evidence="3" id="KW-1185">Reference proteome</keyword>
<evidence type="ECO:0000256" key="1">
    <source>
        <dbReference type="SAM" id="MobiDB-lite"/>
    </source>
</evidence>
<evidence type="ECO:0000313" key="3">
    <source>
        <dbReference type="Proteomes" id="UP001445335"/>
    </source>
</evidence>
<comment type="caution">
    <text evidence="2">The sequence shown here is derived from an EMBL/GenBank/DDBJ whole genome shotgun (WGS) entry which is preliminary data.</text>
</comment>
<proteinExistence type="predicted"/>
<sequence>MLLGRTWHLLSGHKCTRGVLPGRSKRRAPQCATANTASDPRRANASLPGLFVDRLTEKHTEGDVPRLLNNAGYWLVEEFERSPSAADHLCTRYNPQLWTENLRSGSLQEAAWQLCEAATQVAERVQLDAVPDLLLYLAMISPLLGAAVFSQAAHALTRRSDSWMIIACVYSDEVAVQDLATALERLTATLRGQGSSCQAARLAQVMAYTLASRKSQLNAGSRRAAWGPALRALRNCSAFTHPDEPSVAAWREGGAAAKRDMAAGANPQLRPREYRNVKIAEPGPESATEALCAGLAVELRLALANQHSSTFRYDPVLLAEDEAAAAEAFAAWPATLDRKKPMTNLQAHARVAHTQLAGYVARRLRDPEASAAPSDLGLLARLLWALVRSCHDCAATRDLLSAISAEVRWQLADYTPGAPAAEGSAAAAAAASSPTHVAAVLVAFHALGYCPDSATLQAAAVHLAAHRDVVPADDLLAASAACKACGLEACFV</sequence>
<organism evidence="2 3">
    <name type="scientific">Elliptochloris bilobata</name>
    <dbReference type="NCBI Taxonomy" id="381761"/>
    <lineage>
        <taxon>Eukaryota</taxon>
        <taxon>Viridiplantae</taxon>
        <taxon>Chlorophyta</taxon>
        <taxon>core chlorophytes</taxon>
        <taxon>Trebouxiophyceae</taxon>
        <taxon>Trebouxiophyceae incertae sedis</taxon>
        <taxon>Elliptochloris clade</taxon>
        <taxon>Elliptochloris</taxon>
    </lineage>
</organism>
<accession>A0AAW1RUD8</accession>